<dbReference type="AlphaFoldDB" id="A0A5R8WTE7"/>
<reference evidence="1 2" key="1">
    <citation type="submission" date="2019-05" db="EMBL/GenBank/DDBJ databases">
        <title>Hymenobacter edaphi sp. nov., isolated from abandoned arsenic-contaminated farmland soil.</title>
        <authorList>
            <person name="Nie L."/>
        </authorList>
    </citation>
    <scope>NUCLEOTIDE SEQUENCE [LARGE SCALE GENOMIC DNA]</scope>
    <source>
        <strain evidence="1 2">1-3-3-8</strain>
    </source>
</reference>
<comment type="caution">
    <text evidence="1">The sequence shown here is derived from an EMBL/GenBank/DDBJ whole genome shotgun (WGS) entry which is preliminary data.</text>
</comment>
<dbReference type="EMBL" id="VAJM01000003">
    <property type="protein sequence ID" value="TLM94139.1"/>
    <property type="molecule type" value="Genomic_DNA"/>
</dbReference>
<dbReference type="Proteomes" id="UP000305517">
    <property type="component" value="Unassembled WGS sequence"/>
</dbReference>
<keyword evidence="2" id="KW-1185">Reference proteome</keyword>
<proteinExistence type="predicted"/>
<protein>
    <submittedName>
        <fullName evidence="1">Uncharacterized protein</fullName>
    </submittedName>
</protein>
<evidence type="ECO:0000313" key="2">
    <source>
        <dbReference type="Proteomes" id="UP000305517"/>
    </source>
</evidence>
<accession>A0A5R8WTE7</accession>
<evidence type="ECO:0000313" key="1">
    <source>
        <dbReference type="EMBL" id="TLM94139.1"/>
    </source>
</evidence>
<sequence>MQRSLSHTNPPLTRTTLLADFDSMWRGSALFSVAAGHRLDVLRGEVEERIAERQTQRLAASVPPHSESSASISDLRKQLRKPVAAPFGNHLENNCEVFSADSDRSPAPQPRVSRLVARSSGAGRLTAFWEVARIEERRKLRFTSRFPERPSFGRYSPNCQLFRSPSFNDTRTERSRYML</sequence>
<name>A0A5R8WTE7_9BACT</name>
<organism evidence="1 2">
    <name type="scientific">Hymenobacter jeollabukensis</name>
    <dbReference type="NCBI Taxonomy" id="2025313"/>
    <lineage>
        <taxon>Bacteria</taxon>
        <taxon>Pseudomonadati</taxon>
        <taxon>Bacteroidota</taxon>
        <taxon>Cytophagia</taxon>
        <taxon>Cytophagales</taxon>
        <taxon>Hymenobacteraceae</taxon>
        <taxon>Hymenobacter</taxon>
    </lineage>
</organism>
<dbReference type="RefSeq" id="WP_138076906.1">
    <property type="nucleotide sequence ID" value="NZ_VAJM01000003.1"/>
</dbReference>
<gene>
    <name evidence="1" type="ORF">FDY95_08960</name>
</gene>